<dbReference type="Pfam" id="PF14714">
    <property type="entry name" value="KH_dom-like"/>
    <property type="match status" value="1"/>
</dbReference>
<feature type="domain" description="EngA-type G" evidence="9">
    <location>
        <begin position="175"/>
        <end position="348"/>
    </location>
</feature>
<dbReference type="Gene3D" id="3.40.50.300">
    <property type="entry name" value="P-loop containing nucleotide triphosphate hydrolases"/>
    <property type="match status" value="2"/>
</dbReference>
<dbReference type="EMBL" id="UOFG01000115">
    <property type="protein sequence ID" value="VAW60229.1"/>
    <property type="molecule type" value="Genomic_DNA"/>
</dbReference>
<dbReference type="FunFam" id="3.30.300.20:FF:000004">
    <property type="entry name" value="GTPase Der"/>
    <property type="match status" value="1"/>
</dbReference>
<keyword evidence="5" id="KW-0547">Nucleotide-binding</keyword>
<dbReference type="PROSITE" id="PS51712">
    <property type="entry name" value="G_ENGA"/>
    <property type="match status" value="2"/>
</dbReference>
<evidence type="ECO:0000313" key="10">
    <source>
        <dbReference type="EMBL" id="VAW60229.1"/>
    </source>
</evidence>
<dbReference type="FunFam" id="3.40.50.300:FF:000040">
    <property type="entry name" value="GTPase Der"/>
    <property type="match status" value="1"/>
</dbReference>
<reference evidence="10" key="1">
    <citation type="submission" date="2018-06" db="EMBL/GenBank/DDBJ databases">
        <authorList>
            <person name="Zhirakovskaya E."/>
        </authorList>
    </citation>
    <scope>NUCLEOTIDE SEQUENCE</scope>
</reference>
<organism evidence="10">
    <name type="scientific">hydrothermal vent metagenome</name>
    <dbReference type="NCBI Taxonomy" id="652676"/>
    <lineage>
        <taxon>unclassified sequences</taxon>
        <taxon>metagenomes</taxon>
        <taxon>ecological metagenomes</taxon>
    </lineage>
</organism>
<dbReference type="AlphaFoldDB" id="A0A3B0XF62"/>
<keyword evidence="6" id="KW-0342">GTP-binding</keyword>
<dbReference type="GO" id="GO:0043022">
    <property type="term" value="F:ribosome binding"/>
    <property type="evidence" value="ECO:0007669"/>
    <property type="project" value="TreeGrafter"/>
</dbReference>
<sequence>MLPVIALVGRPNVGKSTLFNVLTKSRDALVADYPGLTRDRKYGHGLFNEKSYILIDTGGLSGESEELDEHMARQTLLAVDEANIVLLMVDGRSGITAADESIARQIRRLGKNLHLVINKTDGVDIDQAMSDFAGLGFQDTYPIAATHKKGVSQLIESLLHDWPEWESDEEKTRGIKVAVVGKPNVGKSTLINRILGEERVVVMDMPGTTRDSIYIPFKHEGREYTLIDTAGVRRQRKVKESVEKFSVIKTLQAVDHSNVTIIMIDAREGISDQDLHLLGYTIDSGRALMIVVNKWDGMDAYDKETIKENLQRRLSFVPFAEIFFISALHGSGVGVLYKAINRAYASATKNLATSELTRILDNAIQAHQPPAIRGRRIKLRYAHQGGMNPPIVVIHGNQTDLLPQSYLRYLMNHFIDALKLRGTPMRLELKTSDNPYARRSTAANRSIKKPGKTPFKTHKRRSKVKTREHSRHK</sequence>
<dbReference type="InterPro" id="IPR032859">
    <property type="entry name" value="KH_dom-like"/>
</dbReference>
<accession>A0A3B0XF62</accession>
<dbReference type="SMART" id="SM00382">
    <property type="entry name" value="AAA"/>
    <property type="match status" value="2"/>
</dbReference>
<proteinExistence type="inferred from homology"/>
<dbReference type="CDD" id="cd01894">
    <property type="entry name" value="EngA1"/>
    <property type="match status" value="1"/>
</dbReference>
<dbReference type="PIRSF" id="PIRSF006485">
    <property type="entry name" value="GTP-binding_EngA"/>
    <property type="match status" value="1"/>
</dbReference>
<evidence type="ECO:0000256" key="1">
    <source>
        <dbReference type="ARBA" id="ARBA00008279"/>
    </source>
</evidence>
<keyword evidence="3" id="KW-0690">Ribosome biogenesis</keyword>
<dbReference type="Pfam" id="PF01926">
    <property type="entry name" value="MMR_HSR1"/>
    <property type="match status" value="2"/>
</dbReference>
<dbReference type="NCBIfam" id="TIGR03594">
    <property type="entry name" value="GTPase_EngA"/>
    <property type="match status" value="1"/>
</dbReference>
<dbReference type="GO" id="GO:0005525">
    <property type="term" value="F:GTP binding"/>
    <property type="evidence" value="ECO:0007669"/>
    <property type="project" value="UniProtKB-KW"/>
</dbReference>
<evidence type="ECO:0000256" key="6">
    <source>
        <dbReference type="ARBA" id="ARBA00023134"/>
    </source>
</evidence>
<evidence type="ECO:0000256" key="8">
    <source>
        <dbReference type="SAM" id="MobiDB-lite"/>
    </source>
</evidence>
<dbReference type="PRINTS" id="PR00326">
    <property type="entry name" value="GTP1OBG"/>
</dbReference>
<name>A0A3B0XF62_9ZZZZ</name>
<dbReference type="NCBIfam" id="TIGR00231">
    <property type="entry name" value="small_GTP"/>
    <property type="match status" value="2"/>
</dbReference>
<keyword evidence="4" id="KW-0677">Repeat</keyword>
<comment type="similarity">
    <text evidence="1">Belongs to the TRAFAC class TrmE-Era-EngA-EngB-Septin-like GTPase superfamily. EngA (Der) GTPase family.</text>
</comment>
<dbReference type="PANTHER" id="PTHR43834:SF6">
    <property type="entry name" value="GTPASE DER"/>
    <property type="match status" value="1"/>
</dbReference>
<evidence type="ECO:0000256" key="4">
    <source>
        <dbReference type="ARBA" id="ARBA00022737"/>
    </source>
</evidence>
<protein>
    <recommendedName>
        <fullName evidence="2">GTPase Der</fullName>
    </recommendedName>
    <alternativeName>
        <fullName evidence="7">GTP-binding protein EngA</fullName>
    </alternativeName>
</protein>
<dbReference type="GO" id="GO:0042254">
    <property type="term" value="P:ribosome biogenesis"/>
    <property type="evidence" value="ECO:0007669"/>
    <property type="project" value="UniProtKB-KW"/>
</dbReference>
<dbReference type="InterPro" id="IPR006073">
    <property type="entry name" value="GTP-bd"/>
</dbReference>
<dbReference type="CDD" id="cd01895">
    <property type="entry name" value="EngA2"/>
    <property type="match status" value="1"/>
</dbReference>
<feature type="compositionally biased region" description="Basic residues" evidence="8">
    <location>
        <begin position="446"/>
        <end position="473"/>
    </location>
</feature>
<evidence type="ECO:0000256" key="5">
    <source>
        <dbReference type="ARBA" id="ARBA00022741"/>
    </source>
</evidence>
<dbReference type="Gene3D" id="3.30.300.20">
    <property type="match status" value="1"/>
</dbReference>
<evidence type="ECO:0000256" key="2">
    <source>
        <dbReference type="ARBA" id="ARBA00020953"/>
    </source>
</evidence>
<dbReference type="InterPro" id="IPR003593">
    <property type="entry name" value="AAA+_ATPase"/>
</dbReference>
<dbReference type="InterPro" id="IPR016484">
    <property type="entry name" value="GTPase_Der"/>
</dbReference>
<dbReference type="InterPro" id="IPR031166">
    <property type="entry name" value="G_ENGA"/>
</dbReference>
<dbReference type="PANTHER" id="PTHR43834">
    <property type="entry name" value="GTPASE DER"/>
    <property type="match status" value="1"/>
</dbReference>
<evidence type="ECO:0000256" key="7">
    <source>
        <dbReference type="ARBA" id="ARBA00032345"/>
    </source>
</evidence>
<evidence type="ECO:0000259" key="9">
    <source>
        <dbReference type="PROSITE" id="PS51712"/>
    </source>
</evidence>
<dbReference type="InterPro" id="IPR015946">
    <property type="entry name" value="KH_dom-like_a/b"/>
</dbReference>
<dbReference type="InterPro" id="IPR005225">
    <property type="entry name" value="Small_GTP-bd"/>
</dbReference>
<dbReference type="InterPro" id="IPR027417">
    <property type="entry name" value="P-loop_NTPase"/>
</dbReference>
<dbReference type="FunFam" id="3.40.50.300:FF:000057">
    <property type="entry name" value="GTPase Der"/>
    <property type="match status" value="1"/>
</dbReference>
<gene>
    <name evidence="10" type="ORF">MNBD_GAMMA11-2759</name>
</gene>
<feature type="domain" description="EngA-type G" evidence="9">
    <location>
        <begin position="3"/>
        <end position="166"/>
    </location>
</feature>
<dbReference type="HAMAP" id="MF_00195">
    <property type="entry name" value="GTPase_Der"/>
    <property type="match status" value="1"/>
</dbReference>
<feature type="region of interest" description="Disordered" evidence="8">
    <location>
        <begin position="430"/>
        <end position="473"/>
    </location>
</feature>
<evidence type="ECO:0000256" key="3">
    <source>
        <dbReference type="ARBA" id="ARBA00022517"/>
    </source>
</evidence>
<dbReference type="SUPFAM" id="SSF52540">
    <property type="entry name" value="P-loop containing nucleoside triphosphate hydrolases"/>
    <property type="match status" value="2"/>
</dbReference>